<comment type="caution">
    <text evidence="1">The sequence shown here is derived from an EMBL/GenBank/DDBJ whole genome shotgun (WGS) entry which is preliminary data.</text>
</comment>
<evidence type="ECO:0000313" key="2">
    <source>
        <dbReference type="Proteomes" id="UP000288805"/>
    </source>
</evidence>
<dbReference type="Proteomes" id="UP000288805">
    <property type="component" value="Unassembled WGS sequence"/>
</dbReference>
<proteinExistence type="predicted"/>
<keyword evidence="1" id="KW-0808">Transferase</keyword>
<sequence>MGQTLSETCNTNKFWRCVNVRLLCVQDDPSDRHAMAIAVLLLSSDSATMPDPKEPVFVVKRDLSNTASSSSKAEASWKNELLASIGEGR</sequence>
<organism evidence="1 2">
    <name type="scientific">Vitis vinifera</name>
    <name type="common">Grape</name>
    <dbReference type="NCBI Taxonomy" id="29760"/>
    <lineage>
        <taxon>Eukaryota</taxon>
        <taxon>Viridiplantae</taxon>
        <taxon>Streptophyta</taxon>
        <taxon>Embryophyta</taxon>
        <taxon>Tracheophyta</taxon>
        <taxon>Spermatophyta</taxon>
        <taxon>Magnoliopsida</taxon>
        <taxon>eudicotyledons</taxon>
        <taxon>Gunneridae</taxon>
        <taxon>Pentapetalae</taxon>
        <taxon>rosids</taxon>
        <taxon>Vitales</taxon>
        <taxon>Vitaceae</taxon>
        <taxon>Viteae</taxon>
        <taxon>Vitis</taxon>
    </lineage>
</organism>
<keyword evidence="1" id="KW-0418">Kinase</keyword>
<reference evidence="1 2" key="1">
    <citation type="journal article" date="2018" name="PLoS Genet.">
        <title>Population sequencing reveals clonal diversity and ancestral inbreeding in the grapevine cultivar Chardonnay.</title>
        <authorList>
            <person name="Roach M.J."/>
            <person name="Johnson D.L."/>
            <person name="Bohlmann J."/>
            <person name="van Vuuren H.J."/>
            <person name="Jones S.J."/>
            <person name="Pretorius I.S."/>
            <person name="Schmidt S.A."/>
            <person name="Borneman A.R."/>
        </authorList>
    </citation>
    <scope>NUCLEOTIDE SEQUENCE [LARGE SCALE GENOMIC DNA]</scope>
    <source>
        <strain evidence="2">cv. Chardonnay</strain>
        <tissue evidence="1">Leaf</tissue>
    </source>
</reference>
<keyword evidence="1" id="KW-0430">Lectin</keyword>
<accession>A0A438C412</accession>
<protein>
    <submittedName>
        <fullName evidence="1">G-type lectin S-receptor-like serine/threonine-protein kinase</fullName>
    </submittedName>
</protein>
<dbReference type="EMBL" id="QGNW01002562">
    <property type="protein sequence ID" value="RVW17994.1"/>
    <property type="molecule type" value="Genomic_DNA"/>
</dbReference>
<evidence type="ECO:0000313" key="1">
    <source>
        <dbReference type="EMBL" id="RVW17994.1"/>
    </source>
</evidence>
<dbReference type="GO" id="GO:0016301">
    <property type="term" value="F:kinase activity"/>
    <property type="evidence" value="ECO:0007669"/>
    <property type="project" value="UniProtKB-KW"/>
</dbReference>
<keyword evidence="1" id="KW-0675">Receptor</keyword>
<dbReference type="AlphaFoldDB" id="A0A438C412"/>
<gene>
    <name evidence="1" type="primary">VvCHDh000069_14</name>
    <name evidence="1" type="ORF">CK203_109386</name>
</gene>
<dbReference type="GO" id="GO:0030246">
    <property type="term" value="F:carbohydrate binding"/>
    <property type="evidence" value="ECO:0007669"/>
    <property type="project" value="UniProtKB-KW"/>
</dbReference>
<name>A0A438C412_VITVI</name>